<organism evidence="2 3">
    <name type="scientific">Parabacteroides faecis</name>
    <dbReference type="NCBI Taxonomy" id="1217282"/>
    <lineage>
        <taxon>Bacteria</taxon>
        <taxon>Pseudomonadati</taxon>
        <taxon>Bacteroidota</taxon>
        <taxon>Bacteroidia</taxon>
        <taxon>Bacteroidales</taxon>
        <taxon>Tannerellaceae</taxon>
        <taxon>Parabacteroides</taxon>
    </lineage>
</organism>
<dbReference type="RefSeq" id="WP_158583221.1">
    <property type="nucleotide sequence ID" value="NZ_BMPB01000014.1"/>
</dbReference>
<dbReference type="SUPFAM" id="SSF49373">
    <property type="entry name" value="Invasin/intimin cell-adhesion fragments"/>
    <property type="match status" value="1"/>
</dbReference>
<dbReference type="Proteomes" id="UP000533637">
    <property type="component" value="Unassembled WGS sequence"/>
</dbReference>
<name>A0ABR6KRM0_9BACT</name>
<evidence type="ECO:0000313" key="2">
    <source>
        <dbReference type="EMBL" id="MBB4624153.1"/>
    </source>
</evidence>
<proteinExistence type="predicted"/>
<dbReference type="Gene3D" id="2.60.40.1080">
    <property type="match status" value="1"/>
</dbReference>
<dbReference type="InterPro" id="IPR008964">
    <property type="entry name" value="Invasin/intimin_cell_adhesion"/>
</dbReference>
<keyword evidence="3" id="KW-1185">Reference proteome</keyword>
<evidence type="ECO:0000313" key="3">
    <source>
        <dbReference type="Proteomes" id="UP000533637"/>
    </source>
</evidence>
<protein>
    <recommendedName>
        <fullName evidence="1">BIG2 domain-containing protein</fullName>
    </recommendedName>
</protein>
<dbReference type="Pfam" id="PF02368">
    <property type="entry name" value="Big_2"/>
    <property type="match status" value="1"/>
</dbReference>
<dbReference type="InterPro" id="IPR003343">
    <property type="entry name" value="Big_2"/>
</dbReference>
<dbReference type="EMBL" id="JACHOC010000009">
    <property type="protein sequence ID" value="MBB4624153.1"/>
    <property type="molecule type" value="Genomic_DNA"/>
</dbReference>
<evidence type="ECO:0000259" key="1">
    <source>
        <dbReference type="Pfam" id="PF02368"/>
    </source>
</evidence>
<feature type="domain" description="BIG2" evidence="1">
    <location>
        <begin position="32"/>
        <end position="84"/>
    </location>
</feature>
<sequence length="237" mass="26525">MKKNLSQCMMLITAFVFMLPSCSEDEKESIGLTPKNVVLKAGDTIKLEYGATCTWTSDNDFIASVSNNGMVTANHVGNTFIKANDDLCEVKVSPVYDLYKEPCIDWNKTKSEIINMYGTPDLEDYNSISYNTTNTKAPAVVYFFNNNKLSSSTVMVDSSYLSDLTAFLSERYEYAGYSGGTYTFYRNNNNGILDMGIGFKKLSGYRLYTVMYIPSTDVKSISTTDYTEIVKMIVTGR</sequence>
<comment type="caution">
    <text evidence="2">The sequence shown here is derived from an EMBL/GenBank/DDBJ whole genome shotgun (WGS) entry which is preliminary data.</text>
</comment>
<accession>A0ABR6KRM0</accession>
<gene>
    <name evidence="2" type="ORF">GGQ57_004081</name>
</gene>
<reference evidence="2 3" key="1">
    <citation type="submission" date="2020-08" db="EMBL/GenBank/DDBJ databases">
        <title>Genomic Encyclopedia of Type Strains, Phase IV (KMG-IV): sequencing the most valuable type-strain genomes for metagenomic binning, comparative biology and taxonomic classification.</title>
        <authorList>
            <person name="Goeker M."/>
        </authorList>
    </citation>
    <scope>NUCLEOTIDE SEQUENCE [LARGE SCALE GENOMIC DNA]</scope>
    <source>
        <strain evidence="2 3">DSM 102983</strain>
    </source>
</reference>